<evidence type="ECO:0000313" key="8">
    <source>
        <dbReference type="EMBL" id="MCQ1538052.1"/>
    </source>
</evidence>
<feature type="active site" description="Nucleophile" evidence="5">
    <location>
        <position position="233"/>
    </location>
</feature>
<dbReference type="FunFam" id="3.30.70.2510:FF:000001">
    <property type="entry name" value="tRNA pseudouridine synthase Pus10"/>
    <property type="match status" value="1"/>
</dbReference>
<dbReference type="InterPro" id="IPR048741">
    <property type="entry name" value="Pus10-like_C"/>
</dbReference>
<evidence type="ECO:0000256" key="4">
    <source>
        <dbReference type="ARBA" id="ARBA00023235"/>
    </source>
</evidence>
<dbReference type="Gene3D" id="3.30.70.2510">
    <property type="match status" value="1"/>
</dbReference>
<dbReference type="AlphaFoldDB" id="A0ABD4TID5"/>
<evidence type="ECO:0000256" key="2">
    <source>
        <dbReference type="ARBA" id="ARBA00022694"/>
    </source>
</evidence>
<keyword evidence="2 5" id="KW-0819">tRNA processing</keyword>
<keyword evidence="4 5" id="KW-0413">Isomerase</keyword>
<dbReference type="InterPro" id="IPR039894">
    <property type="entry name" value="Pus10-like"/>
</dbReference>
<feature type="binding site" evidence="5">
    <location>
        <position position="299"/>
    </location>
    <ligand>
        <name>substrate</name>
    </ligand>
</feature>
<evidence type="ECO:0000313" key="9">
    <source>
        <dbReference type="Proteomes" id="UP001524383"/>
    </source>
</evidence>
<comment type="catalytic activity">
    <reaction evidence="5">
        <text>uridine(54) in tRNA = pseudouridine(54) in tRNA</text>
        <dbReference type="Rhea" id="RHEA:57876"/>
        <dbReference type="Rhea" id="RHEA-COMP:10193"/>
        <dbReference type="Rhea" id="RHEA-COMP:14141"/>
        <dbReference type="ChEBI" id="CHEBI:65314"/>
        <dbReference type="ChEBI" id="CHEBI:65315"/>
    </reaction>
</comment>
<proteinExistence type="inferred from homology"/>
<dbReference type="RefSeq" id="WP_255331986.1">
    <property type="nucleotide sequence ID" value="NZ_VOTZ01000005.1"/>
</dbReference>
<evidence type="ECO:0000256" key="5">
    <source>
        <dbReference type="HAMAP-Rule" id="MF_01893"/>
    </source>
</evidence>
<dbReference type="EMBL" id="VOTZ01000005">
    <property type="protein sequence ID" value="MCQ1538052.1"/>
    <property type="molecule type" value="Genomic_DNA"/>
</dbReference>
<evidence type="ECO:0000259" key="7">
    <source>
        <dbReference type="Pfam" id="PF22023"/>
    </source>
</evidence>
<dbReference type="GO" id="GO:0031119">
    <property type="term" value="P:tRNA pseudouridine synthesis"/>
    <property type="evidence" value="ECO:0007669"/>
    <property type="project" value="UniProtKB-UniRule"/>
</dbReference>
<comment type="caution">
    <text evidence="8">The sequence shown here is derived from an EMBL/GenBank/DDBJ whole genome shotgun (WGS) entry which is preliminary data.</text>
</comment>
<accession>A0ABD4TID5</accession>
<dbReference type="Proteomes" id="UP001524383">
    <property type="component" value="Unassembled WGS sequence"/>
</dbReference>
<keyword evidence="3 5" id="KW-0694">RNA-binding</keyword>
<dbReference type="EC" id="5.4.99.25" evidence="5"/>
<feature type="domain" description="Pus10 THUMP" evidence="7">
    <location>
        <begin position="75"/>
        <end position="152"/>
    </location>
</feature>
<evidence type="ECO:0000259" key="6">
    <source>
        <dbReference type="Pfam" id="PF21238"/>
    </source>
</evidence>
<dbReference type="InterPro" id="IPR020103">
    <property type="entry name" value="PsdUridine_synth_cat_dom_sf"/>
</dbReference>
<dbReference type="SUPFAM" id="SSF55120">
    <property type="entry name" value="Pseudouridine synthase"/>
    <property type="match status" value="1"/>
</dbReference>
<dbReference type="HAMAP" id="MF_01893">
    <property type="entry name" value="Pus10_arch"/>
    <property type="match status" value="1"/>
</dbReference>
<keyword evidence="9" id="KW-1185">Reference proteome</keyword>
<comment type="catalytic activity">
    <reaction evidence="5">
        <text>uridine(55) in tRNA = pseudouridine(55) in tRNA</text>
        <dbReference type="Rhea" id="RHEA:42532"/>
        <dbReference type="Rhea" id="RHEA-COMP:10101"/>
        <dbReference type="Rhea" id="RHEA-COMP:10102"/>
        <dbReference type="ChEBI" id="CHEBI:65314"/>
        <dbReference type="ChEBI" id="CHEBI:65315"/>
        <dbReference type="EC" id="5.4.99.25"/>
    </reaction>
</comment>
<comment type="similarity">
    <text evidence="1 5">Belongs to the pseudouridine synthase Pus10 family.</text>
</comment>
<name>A0ABD4TID5_9EURY</name>
<feature type="domain" description="Pus10-like C-terminal" evidence="6">
    <location>
        <begin position="166"/>
        <end position="406"/>
    </location>
</feature>
<reference evidence="8 9" key="1">
    <citation type="submission" date="2019-08" db="EMBL/GenBank/DDBJ databases">
        <authorList>
            <person name="Chen S.-C."/>
            <person name="Lai M.-C."/>
            <person name="You Y.-T."/>
        </authorList>
    </citation>
    <scope>NUCLEOTIDE SEQUENCE [LARGE SCALE GENOMIC DNA]</scope>
    <source>
        <strain evidence="8 9">P2F9704a</strain>
    </source>
</reference>
<dbReference type="GO" id="GO:0003723">
    <property type="term" value="F:RNA binding"/>
    <property type="evidence" value="ECO:0007669"/>
    <property type="project" value="UniProtKB-KW"/>
</dbReference>
<dbReference type="GO" id="GO:0160148">
    <property type="term" value="F:tRNA pseudouridine(55) synthase activity"/>
    <property type="evidence" value="ECO:0007669"/>
    <property type="project" value="UniProtKB-EC"/>
</dbReference>
<organism evidence="8 9">
    <name type="scientific">Methanocalculus taiwanensis</name>
    <dbReference type="NCBI Taxonomy" id="106207"/>
    <lineage>
        <taxon>Archaea</taxon>
        <taxon>Methanobacteriati</taxon>
        <taxon>Methanobacteriota</taxon>
        <taxon>Stenosarchaea group</taxon>
        <taxon>Methanomicrobia</taxon>
        <taxon>Methanomicrobiales</taxon>
        <taxon>Methanocalculaceae</taxon>
        <taxon>Methanocalculus</taxon>
    </lineage>
</organism>
<feature type="binding site" evidence="5">
    <location>
        <position position="371"/>
    </location>
    <ligand>
        <name>substrate</name>
    </ligand>
</feature>
<comment type="function">
    <text evidence="5">Responsible for synthesis of pseudouridine from uracil-54 and uracil-55 in the psi GC loop of transfer RNAs.</text>
</comment>
<dbReference type="Pfam" id="PF21238">
    <property type="entry name" value="Pus10_C"/>
    <property type="match status" value="1"/>
</dbReference>
<evidence type="ECO:0000256" key="3">
    <source>
        <dbReference type="ARBA" id="ARBA00022884"/>
    </source>
</evidence>
<dbReference type="PANTHER" id="PTHR21568:SF0">
    <property type="entry name" value="TRNA PSEUDOURIDINE SYNTHASE PUS10"/>
    <property type="match status" value="1"/>
</dbReference>
<dbReference type="PANTHER" id="PTHR21568">
    <property type="entry name" value="TRNA PSEUDOURIDINE SYNTHASE PUS10"/>
    <property type="match status" value="1"/>
</dbReference>
<dbReference type="NCBIfam" id="TIGR01213">
    <property type="entry name" value="pseudo_Pus10arc"/>
    <property type="match status" value="1"/>
</dbReference>
<dbReference type="InterPro" id="IPR005912">
    <property type="entry name" value="Pus10"/>
</dbReference>
<sequence length="414" mass="45887">MSELFSLVGSILEYGPICDHCLGRLFAKRSFGLSNEERGHALRVAHALDANLRFAPYEEGTCFVCSDLFREIDLWACRVADAIADIDHETFVIGTRVPPMMAESEEMLWSDFSLTDPEPLKSEMNREVGKAVGNITNKRGDPKNPEVTVILNIAEEAVEVQIAPVFFYGRYKKLERGIPQTHWDCRACHGAGCDACGGTGKQYPDSVEELIGRPARDLFNAEGMILHGAGREDIDALMIGTGRPFIMEVIAPRKRQVDLPALESAINSSAAGRVEVALSRWSNRREVETLKSHKAHKTYRILVDIEGHTSRDLVEKALEGLNGEVIHQRTPQRVSHRRADLIRKRTVIDIGCLGVEDGRYLIQVVGEAGLYIKELISGDNGRTTPSFSEILGNPARVMTLDVISVEGMPEHGEE</sequence>
<evidence type="ECO:0000256" key="1">
    <source>
        <dbReference type="ARBA" id="ARBA00009652"/>
    </source>
</evidence>
<protein>
    <recommendedName>
        <fullName evidence="5">tRNA pseudouridine synthase Pus10</fullName>
        <ecNumber evidence="5">5.4.99.25</ecNumber>
    </recommendedName>
    <alternativeName>
        <fullName evidence="5">tRNA pseudouridine 54/55 synthase</fullName>
        <shortName evidence="5">Psi54/55 synthase</shortName>
    </alternativeName>
</protein>
<dbReference type="Pfam" id="PF22023">
    <property type="entry name" value="Pus10_THUMP_arc"/>
    <property type="match status" value="1"/>
</dbReference>
<dbReference type="InterPro" id="IPR055174">
    <property type="entry name" value="Pus10_THUMP_arc"/>
</dbReference>
<dbReference type="Gene3D" id="3.30.70.3190">
    <property type="match status" value="1"/>
</dbReference>
<gene>
    <name evidence="5" type="primary">pus10</name>
    <name evidence="8" type="ORF">FTO68_03475</name>
</gene>